<keyword evidence="2" id="KW-1133">Transmembrane helix</keyword>
<evidence type="ECO:0000313" key="3">
    <source>
        <dbReference type="EMBL" id="QHU27377.1"/>
    </source>
</evidence>
<reference evidence="3" key="1">
    <citation type="journal article" date="2020" name="Nature">
        <title>Giant virus diversity and host interactions through global metagenomics.</title>
        <authorList>
            <person name="Schulz F."/>
            <person name="Roux S."/>
            <person name="Paez-Espino D."/>
            <person name="Jungbluth S."/>
            <person name="Walsh D.A."/>
            <person name="Denef V.J."/>
            <person name="McMahon K.D."/>
            <person name="Konstantinidis K.T."/>
            <person name="Eloe-Fadrosh E.A."/>
            <person name="Kyrpides N.C."/>
            <person name="Woyke T."/>
        </authorList>
    </citation>
    <scope>NUCLEOTIDE SEQUENCE</scope>
    <source>
        <strain evidence="3">GVMAG-M-3300027763-16</strain>
    </source>
</reference>
<sequence length="449" mass="51543">MGDGDIDYGKLIGNLFIMIVIITSVLTLLPSLLYIYNLMTGNSMKIEEYRIQSKDFNKFNTLNEIYLFCSYIPSKRTKICNNKYDKEENDKYKEHQKQISDIINILLSIKNKSKDEAENIQETSNNDIKKEEDNRVAREQEDKQARHKEGIENMKEYGENSRFSSKMNLEWTKVVFGIIGATINKFTGFISELVSNGFKFSEVMIKLVEIVKPLIAALLGNKVVMGFLILVFVIFLILGYLKVKDDADKRKSSSMPNLGGTGAMGGFSFSSIYQEIMDTLKYYSDMMKNFKLSDMTGGLLQNEDDKDDEDNGLVITRKKIDGKSYDNLSYIMLTDIFSEKELKDNEYFGKDVKIEAGKYYNIYLPEEKFKDTMPSIKWKVSEAARNNEKIWKVDCESMDTITKDGFDTKTPAFISSKGVCMINEKALDDANKPPEEIPEDVPYKTEYIK</sequence>
<feature type="transmembrane region" description="Helical" evidence="2">
    <location>
        <begin position="174"/>
        <end position="194"/>
    </location>
</feature>
<evidence type="ECO:0000256" key="2">
    <source>
        <dbReference type="SAM" id="Phobius"/>
    </source>
</evidence>
<evidence type="ECO:0000256" key="1">
    <source>
        <dbReference type="SAM" id="MobiDB-lite"/>
    </source>
</evidence>
<protein>
    <submittedName>
        <fullName evidence="3">Uncharacterized protein</fullName>
    </submittedName>
</protein>
<organism evidence="3">
    <name type="scientific">viral metagenome</name>
    <dbReference type="NCBI Taxonomy" id="1070528"/>
    <lineage>
        <taxon>unclassified sequences</taxon>
        <taxon>metagenomes</taxon>
        <taxon>organismal metagenomes</taxon>
    </lineage>
</organism>
<keyword evidence="2" id="KW-0812">Transmembrane</keyword>
<proteinExistence type="predicted"/>
<dbReference type="AlphaFoldDB" id="A0A6C0LAC1"/>
<feature type="region of interest" description="Disordered" evidence="1">
    <location>
        <begin position="430"/>
        <end position="449"/>
    </location>
</feature>
<accession>A0A6C0LAC1</accession>
<feature type="transmembrane region" description="Helical" evidence="2">
    <location>
        <begin position="214"/>
        <end position="241"/>
    </location>
</feature>
<feature type="compositionally biased region" description="Basic and acidic residues" evidence="1">
    <location>
        <begin position="127"/>
        <end position="145"/>
    </location>
</feature>
<feature type="transmembrane region" description="Helical" evidence="2">
    <location>
        <begin position="12"/>
        <end position="36"/>
    </location>
</feature>
<keyword evidence="2" id="KW-0472">Membrane</keyword>
<feature type="region of interest" description="Disordered" evidence="1">
    <location>
        <begin position="117"/>
        <end position="145"/>
    </location>
</feature>
<name>A0A6C0LAC1_9ZZZZ</name>
<dbReference type="EMBL" id="MN740454">
    <property type="protein sequence ID" value="QHU27377.1"/>
    <property type="molecule type" value="Genomic_DNA"/>
</dbReference>